<dbReference type="OrthoDB" id="3486889at2"/>
<feature type="transmembrane region" description="Helical" evidence="8">
    <location>
        <begin position="46"/>
        <end position="65"/>
    </location>
</feature>
<feature type="transmembrane region" description="Helical" evidence="8">
    <location>
        <begin position="198"/>
        <end position="216"/>
    </location>
</feature>
<keyword evidence="8" id="KW-0813">Transport</keyword>
<protein>
    <recommendedName>
        <fullName evidence="8">Transport permease protein</fullName>
    </recommendedName>
</protein>
<dbReference type="InterPro" id="IPR000412">
    <property type="entry name" value="ABC_2_transport"/>
</dbReference>
<evidence type="ECO:0000256" key="6">
    <source>
        <dbReference type="ARBA" id="ARBA00023136"/>
    </source>
</evidence>
<dbReference type="AlphaFoldDB" id="A0A073AVZ7"/>
<evidence type="ECO:0000256" key="1">
    <source>
        <dbReference type="ARBA" id="ARBA00004651"/>
    </source>
</evidence>
<proteinExistence type="inferred from homology"/>
<dbReference type="RefSeq" id="WP_029722892.1">
    <property type="nucleotide sequence ID" value="NZ_JNVU01000031.1"/>
</dbReference>
<dbReference type="InterPro" id="IPR013525">
    <property type="entry name" value="ABC2_TM"/>
</dbReference>
<dbReference type="PANTHER" id="PTHR43077">
    <property type="entry name" value="TRANSPORT PERMEASE YVFS-RELATED"/>
    <property type="match status" value="1"/>
</dbReference>
<comment type="similarity">
    <text evidence="2 8">Belongs to the ABC-2 integral membrane protein family.</text>
</comment>
<keyword evidence="7" id="KW-0046">Antibiotic resistance</keyword>
<dbReference type="Proteomes" id="UP000031419">
    <property type="component" value="Unassembled WGS sequence"/>
</dbReference>
<dbReference type="PRINTS" id="PR00164">
    <property type="entry name" value="ABC2TRNSPORT"/>
</dbReference>
<accession>A0A073AVZ7</accession>
<keyword evidence="11" id="KW-1185">Reference proteome</keyword>
<evidence type="ECO:0000256" key="4">
    <source>
        <dbReference type="ARBA" id="ARBA00022692"/>
    </source>
</evidence>
<sequence>MSSTLSSSTTSSESQVGPAWRGASYPVQVWVLTGRSLRALLRDPRLVIFNLLHPLIMLLVFSQVFGKAMLSAVAEQGGNYVNYLMPAILVTTGIGAALESGVGLITDMKNGVIARFRALPIHPSSVLVARSLSDLVRTAAQLTIVVVVAALLFDFSPAGGASGVTAALLPSLLVSWSLTWVFLAMAAWLRSEEVMNSVGFLAMFPLMFASNAFVPIESLPGWLQAVAKVNPLTYTVDAARGLSLALPMENGPTAAVVVSTLLGALSVLLAVRGFRRPT</sequence>
<keyword evidence="3 8" id="KW-1003">Cell membrane</keyword>
<dbReference type="GO" id="GO:0043190">
    <property type="term" value="C:ATP-binding cassette (ABC) transporter complex"/>
    <property type="evidence" value="ECO:0007669"/>
    <property type="project" value="InterPro"/>
</dbReference>
<dbReference type="PIRSF" id="PIRSF006648">
    <property type="entry name" value="DrrB"/>
    <property type="match status" value="1"/>
</dbReference>
<dbReference type="STRING" id="28042.GU90_13550"/>
<gene>
    <name evidence="10" type="ORF">GU90_13550</name>
</gene>
<dbReference type="InterPro" id="IPR047817">
    <property type="entry name" value="ABC2_TM_bact-type"/>
</dbReference>
<organism evidence="10 11">
    <name type="scientific">Saccharopolyspora rectivirgula</name>
    <dbReference type="NCBI Taxonomy" id="28042"/>
    <lineage>
        <taxon>Bacteria</taxon>
        <taxon>Bacillati</taxon>
        <taxon>Actinomycetota</taxon>
        <taxon>Actinomycetes</taxon>
        <taxon>Pseudonocardiales</taxon>
        <taxon>Pseudonocardiaceae</taxon>
        <taxon>Saccharopolyspora</taxon>
    </lineage>
</organism>
<feature type="transmembrane region" description="Helical" evidence="8">
    <location>
        <begin position="253"/>
        <end position="271"/>
    </location>
</feature>
<feature type="transmembrane region" description="Helical" evidence="8">
    <location>
        <begin position="85"/>
        <end position="105"/>
    </location>
</feature>
<feature type="transmembrane region" description="Helical" evidence="8">
    <location>
        <begin position="135"/>
        <end position="155"/>
    </location>
</feature>
<keyword evidence="6 8" id="KW-0472">Membrane</keyword>
<dbReference type="Pfam" id="PF01061">
    <property type="entry name" value="ABC2_membrane"/>
    <property type="match status" value="1"/>
</dbReference>
<reference evidence="10 11" key="1">
    <citation type="submission" date="2014-06" db="EMBL/GenBank/DDBJ databases">
        <title>Saccharopolyspora rectivirgula DSM-43113 Genome sequencing.</title>
        <authorList>
            <person name="Barrera C."/>
            <person name="Millon L."/>
            <person name="Rognon B."/>
            <person name="Zaugg C."/>
            <person name="Monod M."/>
        </authorList>
    </citation>
    <scope>NUCLEOTIDE SEQUENCE [LARGE SCALE GENOMIC DNA]</scope>
    <source>
        <strain evidence="10 11">DSM 43113</strain>
    </source>
</reference>
<dbReference type="PROSITE" id="PS51012">
    <property type="entry name" value="ABC_TM2"/>
    <property type="match status" value="1"/>
</dbReference>
<evidence type="ECO:0000256" key="7">
    <source>
        <dbReference type="ARBA" id="ARBA00023251"/>
    </source>
</evidence>
<evidence type="ECO:0000256" key="5">
    <source>
        <dbReference type="ARBA" id="ARBA00022989"/>
    </source>
</evidence>
<evidence type="ECO:0000256" key="3">
    <source>
        <dbReference type="ARBA" id="ARBA00022475"/>
    </source>
</evidence>
<feature type="domain" description="ABC transmembrane type-2" evidence="9">
    <location>
        <begin position="45"/>
        <end position="277"/>
    </location>
</feature>
<comment type="caution">
    <text evidence="10">The sequence shown here is derived from an EMBL/GenBank/DDBJ whole genome shotgun (WGS) entry which is preliminary data.</text>
</comment>
<name>A0A073AVZ7_9PSEU</name>
<evidence type="ECO:0000313" key="10">
    <source>
        <dbReference type="EMBL" id="KEI43983.1"/>
    </source>
</evidence>
<keyword evidence="5 8" id="KW-1133">Transmembrane helix</keyword>
<dbReference type="eggNOG" id="COG0842">
    <property type="taxonomic scope" value="Bacteria"/>
</dbReference>
<dbReference type="GO" id="GO:0046677">
    <property type="term" value="P:response to antibiotic"/>
    <property type="evidence" value="ECO:0007669"/>
    <property type="project" value="UniProtKB-KW"/>
</dbReference>
<keyword evidence="4 8" id="KW-0812">Transmembrane</keyword>
<dbReference type="PANTHER" id="PTHR43077:SF8">
    <property type="entry name" value="DOXORUBICIN RESISTANCE ABC TRANSPORTER PERMEASE PROTEIN DRRB"/>
    <property type="match status" value="1"/>
</dbReference>
<dbReference type="GO" id="GO:0140359">
    <property type="term" value="F:ABC-type transporter activity"/>
    <property type="evidence" value="ECO:0007669"/>
    <property type="project" value="InterPro"/>
</dbReference>
<evidence type="ECO:0000259" key="9">
    <source>
        <dbReference type="PROSITE" id="PS51012"/>
    </source>
</evidence>
<dbReference type="EMBL" id="JNVU01000031">
    <property type="protein sequence ID" value="KEI43983.1"/>
    <property type="molecule type" value="Genomic_DNA"/>
</dbReference>
<dbReference type="InterPro" id="IPR051328">
    <property type="entry name" value="T7SS_ABC-Transporter"/>
</dbReference>
<feature type="transmembrane region" description="Helical" evidence="8">
    <location>
        <begin position="167"/>
        <end position="189"/>
    </location>
</feature>
<comment type="subcellular location">
    <subcellularLocation>
        <location evidence="1 8">Cell membrane</location>
        <topology evidence="1 8">Multi-pass membrane protein</topology>
    </subcellularLocation>
</comment>
<evidence type="ECO:0000256" key="2">
    <source>
        <dbReference type="ARBA" id="ARBA00007783"/>
    </source>
</evidence>
<evidence type="ECO:0000256" key="8">
    <source>
        <dbReference type="RuleBase" id="RU361157"/>
    </source>
</evidence>
<evidence type="ECO:0000313" key="11">
    <source>
        <dbReference type="Proteomes" id="UP000031419"/>
    </source>
</evidence>